<evidence type="ECO:0000313" key="4">
    <source>
        <dbReference type="Proteomes" id="UP000292373"/>
    </source>
</evidence>
<dbReference type="SUPFAM" id="SSF100950">
    <property type="entry name" value="NagB/RpiA/CoA transferase-like"/>
    <property type="match status" value="1"/>
</dbReference>
<dbReference type="Proteomes" id="UP000292373">
    <property type="component" value="Unassembled WGS sequence"/>
</dbReference>
<evidence type="ECO:0000256" key="1">
    <source>
        <dbReference type="ARBA" id="ARBA00023277"/>
    </source>
</evidence>
<dbReference type="InterPro" id="IPR004547">
    <property type="entry name" value="Glucosamine6P_isomerase"/>
</dbReference>
<accession>A0A4Q9KB60</accession>
<dbReference type="GO" id="GO:0005975">
    <property type="term" value="P:carbohydrate metabolic process"/>
    <property type="evidence" value="ECO:0007669"/>
    <property type="project" value="InterPro"/>
</dbReference>
<gene>
    <name evidence="3" type="ORF">ET989_12655</name>
</gene>
<dbReference type="Pfam" id="PF01182">
    <property type="entry name" value="Glucosamine_iso"/>
    <property type="match status" value="1"/>
</dbReference>
<sequence>MSFHPLNVTVHATPAALGEVTGRRAAAVINAAIEARGRARVMLAAAPSQTPTLTTLAAQDVDFDKVTFFHMDDYLGLAPDAPQGFGNWLETNFFAHVDGHPTFHRMDPQLPATDALRAYTEALGDEPFDLTLCGLGVNAHLAFNDPPANFSDPDPVRLVQLDETSRQQQVDEGHFPTFDAVPTEALTVTIPRLLNADVVICSVLGTAKRDAVRNTRRLNPDPEVPGTALKFHPRAELHLDAEAAGGE</sequence>
<proteinExistence type="predicted"/>
<dbReference type="EMBL" id="SDMQ01000015">
    <property type="protein sequence ID" value="TBT82986.1"/>
    <property type="molecule type" value="Genomic_DNA"/>
</dbReference>
<feature type="domain" description="Glucosamine/galactosamine-6-phosphate isomerase" evidence="2">
    <location>
        <begin position="14"/>
        <end position="229"/>
    </location>
</feature>
<protein>
    <submittedName>
        <fullName evidence="3">Glucosamine-6-phosphate deaminase</fullName>
    </submittedName>
</protein>
<evidence type="ECO:0000313" key="3">
    <source>
        <dbReference type="EMBL" id="TBT82986.1"/>
    </source>
</evidence>
<keyword evidence="4" id="KW-1185">Reference proteome</keyword>
<dbReference type="GO" id="GO:0042802">
    <property type="term" value="F:identical protein binding"/>
    <property type="evidence" value="ECO:0007669"/>
    <property type="project" value="TreeGrafter"/>
</dbReference>
<organism evidence="3 4">
    <name type="scientific">Propioniciclava sinopodophylli</name>
    <dbReference type="NCBI Taxonomy" id="1837344"/>
    <lineage>
        <taxon>Bacteria</taxon>
        <taxon>Bacillati</taxon>
        <taxon>Actinomycetota</taxon>
        <taxon>Actinomycetes</taxon>
        <taxon>Propionibacteriales</taxon>
        <taxon>Propionibacteriaceae</taxon>
        <taxon>Propioniciclava</taxon>
    </lineage>
</organism>
<dbReference type="GO" id="GO:0006043">
    <property type="term" value="P:glucosamine catabolic process"/>
    <property type="evidence" value="ECO:0007669"/>
    <property type="project" value="TreeGrafter"/>
</dbReference>
<dbReference type="Gene3D" id="3.40.50.1360">
    <property type="match status" value="1"/>
</dbReference>
<dbReference type="InterPro" id="IPR006148">
    <property type="entry name" value="Glc/Gal-6P_isomerase"/>
</dbReference>
<dbReference type="OrthoDB" id="9791139at2"/>
<dbReference type="GO" id="GO:0019262">
    <property type="term" value="P:N-acetylneuraminate catabolic process"/>
    <property type="evidence" value="ECO:0007669"/>
    <property type="project" value="TreeGrafter"/>
</dbReference>
<name>A0A4Q9KB60_9ACTN</name>
<dbReference type="PANTHER" id="PTHR11280">
    <property type="entry name" value="GLUCOSAMINE-6-PHOSPHATE ISOMERASE"/>
    <property type="match status" value="1"/>
</dbReference>
<comment type="caution">
    <text evidence="3">The sequence shown here is derived from an EMBL/GenBank/DDBJ whole genome shotgun (WGS) entry which is preliminary data.</text>
</comment>
<reference evidence="3 4" key="1">
    <citation type="submission" date="2019-01" db="EMBL/GenBank/DDBJ databases">
        <title>Lactibacter flavus gen. nov., sp. nov., a novel bacterium of the family Propionibacteriaceae isolated from raw milk and dairy products.</title>
        <authorList>
            <person name="Huptas C."/>
            <person name="Wenning M."/>
            <person name="Breitenwieser F."/>
            <person name="Doll E."/>
            <person name="Von Neubeck M."/>
            <person name="Busse H.-J."/>
            <person name="Scherer S."/>
        </authorList>
    </citation>
    <scope>NUCLEOTIDE SEQUENCE [LARGE SCALE GENOMIC DNA]</scope>
    <source>
        <strain evidence="3 4">KCTC 33808</strain>
    </source>
</reference>
<keyword evidence="1" id="KW-0119">Carbohydrate metabolism</keyword>
<dbReference type="GO" id="GO:0005737">
    <property type="term" value="C:cytoplasm"/>
    <property type="evidence" value="ECO:0007669"/>
    <property type="project" value="TreeGrafter"/>
</dbReference>
<dbReference type="RefSeq" id="WP_131169553.1">
    <property type="nucleotide sequence ID" value="NZ_SDMQ01000015.1"/>
</dbReference>
<dbReference type="PANTHER" id="PTHR11280:SF6">
    <property type="entry name" value="GLUCOSAMINE-6-PHOSPHATE ISOMERASE NAGB"/>
    <property type="match status" value="1"/>
</dbReference>
<dbReference type="AlphaFoldDB" id="A0A4Q9KB60"/>
<dbReference type="GO" id="GO:0006046">
    <property type="term" value="P:N-acetylglucosamine catabolic process"/>
    <property type="evidence" value="ECO:0007669"/>
    <property type="project" value="TreeGrafter"/>
</dbReference>
<dbReference type="GO" id="GO:0004342">
    <property type="term" value="F:glucosamine-6-phosphate deaminase activity"/>
    <property type="evidence" value="ECO:0007669"/>
    <property type="project" value="InterPro"/>
</dbReference>
<dbReference type="InterPro" id="IPR037171">
    <property type="entry name" value="NagB/RpiA_transferase-like"/>
</dbReference>
<evidence type="ECO:0000259" key="2">
    <source>
        <dbReference type="Pfam" id="PF01182"/>
    </source>
</evidence>